<comment type="cofactor">
    <cofactor evidence="9">
        <name>Zn(2+)</name>
        <dbReference type="ChEBI" id="CHEBI:29105"/>
    </cofactor>
    <text evidence="9">Binds 1 zinc ion per subunit.</text>
</comment>
<feature type="binding site" evidence="9">
    <location>
        <position position="103"/>
    </location>
    <ligand>
        <name>Zn(2+)</name>
        <dbReference type="ChEBI" id="CHEBI:29105"/>
    </ligand>
</feature>
<name>A0A227KI99_9BURK</name>
<evidence type="ECO:0000256" key="6">
    <source>
        <dbReference type="ARBA" id="ARBA00023239"/>
    </source>
</evidence>
<feature type="binding site" evidence="9">
    <location>
        <position position="44"/>
    </location>
    <ligand>
        <name>Zn(2+)</name>
        <dbReference type="ChEBI" id="CHEBI:29105"/>
    </ligand>
</feature>
<dbReference type="InterPro" id="IPR036874">
    <property type="entry name" value="Carbonic_anhydrase_sf"/>
</dbReference>
<evidence type="ECO:0000256" key="3">
    <source>
        <dbReference type="ARBA" id="ARBA00014628"/>
    </source>
</evidence>
<evidence type="ECO:0000313" key="10">
    <source>
        <dbReference type="EMBL" id="OXE47329.1"/>
    </source>
</evidence>
<dbReference type="RefSeq" id="WP_066594453.1">
    <property type="nucleotide sequence ID" value="NZ_CAJTBZ010000010.1"/>
</dbReference>
<dbReference type="EC" id="4.2.1.1" evidence="2"/>
<dbReference type="PANTHER" id="PTHR11002">
    <property type="entry name" value="CARBONIC ANHYDRASE"/>
    <property type="match status" value="1"/>
</dbReference>
<reference evidence="11" key="1">
    <citation type="submission" date="2017-05" db="EMBL/GenBank/DDBJ databases">
        <title>Improved OligoMM genomes.</title>
        <authorList>
            <person name="Garzetti D."/>
        </authorList>
    </citation>
    <scope>NUCLEOTIDE SEQUENCE [LARGE SCALE GENOMIC DNA]</scope>
    <source>
        <strain evidence="11">YL45</strain>
    </source>
</reference>
<dbReference type="InterPro" id="IPR045066">
    <property type="entry name" value="Beta_CA_cladeB"/>
</dbReference>
<evidence type="ECO:0000256" key="8">
    <source>
        <dbReference type="ARBA" id="ARBA00048348"/>
    </source>
</evidence>
<keyword evidence="5 9" id="KW-0862">Zinc</keyword>
<comment type="caution">
    <text evidence="10">The sequence shown here is derived from an EMBL/GenBank/DDBJ whole genome shotgun (WGS) entry which is preliminary data.</text>
</comment>
<proteinExistence type="inferred from homology"/>
<dbReference type="CDD" id="cd00884">
    <property type="entry name" value="beta_CA_cladeB"/>
    <property type="match status" value="1"/>
</dbReference>
<dbReference type="GeneID" id="78362289"/>
<comment type="similarity">
    <text evidence="1">Belongs to the beta-class carbonic anhydrase family.</text>
</comment>
<evidence type="ECO:0000256" key="4">
    <source>
        <dbReference type="ARBA" id="ARBA00022723"/>
    </source>
</evidence>
<comment type="catalytic activity">
    <reaction evidence="8">
        <text>hydrogencarbonate + H(+) = CO2 + H2O</text>
        <dbReference type="Rhea" id="RHEA:10748"/>
        <dbReference type="ChEBI" id="CHEBI:15377"/>
        <dbReference type="ChEBI" id="CHEBI:15378"/>
        <dbReference type="ChEBI" id="CHEBI:16526"/>
        <dbReference type="ChEBI" id="CHEBI:17544"/>
        <dbReference type="EC" id="4.2.1.1"/>
    </reaction>
</comment>
<dbReference type="EMBL" id="NHMP01000005">
    <property type="protein sequence ID" value="OXE47329.1"/>
    <property type="molecule type" value="Genomic_DNA"/>
</dbReference>
<evidence type="ECO:0000313" key="11">
    <source>
        <dbReference type="Proteomes" id="UP000214610"/>
    </source>
</evidence>
<dbReference type="Gene3D" id="3.40.1050.10">
    <property type="entry name" value="Carbonic anhydrase"/>
    <property type="match status" value="1"/>
</dbReference>
<evidence type="ECO:0000256" key="1">
    <source>
        <dbReference type="ARBA" id="ARBA00006217"/>
    </source>
</evidence>
<evidence type="ECO:0000256" key="5">
    <source>
        <dbReference type="ARBA" id="ARBA00022833"/>
    </source>
</evidence>
<accession>A0A227KI99</accession>
<evidence type="ECO:0000256" key="9">
    <source>
        <dbReference type="PIRSR" id="PIRSR601765-1"/>
    </source>
</evidence>
<dbReference type="Pfam" id="PF00484">
    <property type="entry name" value="Pro_CA"/>
    <property type="match status" value="1"/>
</dbReference>
<dbReference type="SMART" id="SM00947">
    <property type="entry name" value="Pro_CA"/>
    <property type="match status" value="1"/>
</dbReference>
<dbReference type="PANTHER" id="PTHR11002:SF76">
    <property type="entry name" value="CARBONIC ANHYDRASE"/>
    <property type="match status" value="1"/>
</dbReference>
<evidence type="ECO:0000256" key="2">
    <source>
        <dbReference type="ARBA" id="ARBA00012925"/>
    </source>
</evidence>
<dbReference type="GO" id="GO:0004089">
    <property type="term" value="F:carbonate dehydratase activity"/>
    <property type="evidence" value="ECO:0007669"/>
    <property type="project" value="UniProtKB-EC"/>
</dbReference>
<dbReference type="Proteomes" id="UP000214610">
    <property type="component" value="Unassembled WGS sequence"/>
</dbReference>
<gene>
    <name evidence="10" type="ORF">ADH67_09240</name>
</gene>
<feature type="binding site" evidence="9">
    <location>
        <position position="42"/>
    </location>
    <ligand>
        <name>Zn(2+)</name>
        <dbReference type="ChEBI" id="CHEBI:29105"/>
    </ligand>
</feature>
<protein>
    <recommendedName>
        <fullName evidence="3">Carbonic anhydrase</fullName>
        <ecNumber evidence="2">4.2.1.1</ecNumber>
    </recommendedName>
    <alternativeName>
        <fullName evidence="7">Carbonate dehydratase</fullName>
    </alternativeName>
</protein>
<keyword evidence="6" id="KW-0456">Lyase</keyword>
<dbReference type="SUPFAM" id="SSF53056">
    <property type="entry name" value="beta-carbonic anhydrase, cab"/>
    <property type="match status" value="1"/>
</dbReference>
<dbReference type="GO" id="GO:0008270">
    <property type="term" value="F:zinc ion binding"/>
    <property type="evidence" value="ECO:0007669"/>
    <property type="project" value="InterPro"/>
</dbReference>
<dbReference type="FunFam" id="3.40.1050.10:FF:000003">
    <property type="entry name" value="Carbonic anhydrase"/>
    <property type="match status" value="1"/>
</dbReference>
<dbReference type="InterPro" id="IPR001765">
    <property type="entry name" value="Carbonic_anhydrase"/>
</dbReference>
<keyword evidence="11" id="KW-1185">Reference proteome</keyword>
<dbReference type="AlphaFoldDB" id="A0A227KI99"/>
<organism evidence="10 11">
    <name type="scientific">Turicimonas muris</name>
    <dbReference type="NCBI Taxonomy" id="1796652"/>
    <lineage>
        <taxon>Bacteria</taxon>
        <taxon>Pseudomonadati</taxon>
        <taxon>Pseudomonadota</taxon>
        <taxon>Betaproteobacteria</taxon>
        <taxon>Burkholderiales</taxon>
        <taxon>Sutterellaceae</taxon>
        <taxon>Turicimonas</taxon>
    </lineage>
</organism>
<feature type="binding site" evidence="9">
    <location>
        <position position="106"/>
    </location>
    <ligand>
        <name>Zn(2+)</name>
        <dbReference type="ChEBI" id="CHEBI:29105"/>
    </ligand>
</feature>
<evidence type="ECO:0000256" key="7">
    <source>
        <dbReference type="ARBA" id="ARBA00031969"/>
    </source>
</evidence>
<sequence length="218" mass="24760">MENFHQLLAGFHHFKQKYFLKERDFFESLEKQQNPKTLVISCCDSRVDPALLLNCKPGELFVIRNVAALVPDVSQVKAPSSVMAAIEYGVKHLNIEHIVVLGHSNCGGIHGLIEPASIASETYIQDWVAIASPALERLKNLTADETHICRTRHCEEGAVLVSLDNLLSYPWIYERVEQGTLKLHALYYDLREGELFRFSPDREDFLPLKRVPGENHLP</sequence>
<keyword evidence="4 9" id="KW-0479">Metal-binding</keyword>